<evidence type="ECO:0000259" key="10">
    <source>
        <dbReference type="PROSITE" id="PS50928"/>
    </source>
</evidence>
<dbReference type="GO" id="GO:0005886">
    <property type="term" value="C:plasma membrane"/>
    <property type="evidence" value="ECO:0007669"/>
    <property type="project" value="UniProtKB-SubCell"/>
</dbReference>
<protein>
    <submittedName>
        <fullName evidence="11">ABC transporter permease</fullName>
    </submittedName>
</protein>
<keyword evidence="2 9" id="KW-0813">Transport</keyword>
<evidence type="ECO:0000256" key="7">
    <source>
        <dbReference type="ARBA" id="ARBA00022989"/>
    </source>
</evidence>
<dbReference type="GO" id="GO:0055085">
    <property type="term" value="P:transmembrane transport"/>
    <property type="evidence" value="ECO:0007669"/>
    <property type="project" value="InterPro"/>
</dbReference>
<gene>
    <name evidence="11" type="ORF">JCR33_01585</name>
</gene>
<dbReference type="InterPro" id="IPR035906">
    <property type="entry name" value="MetI-like_sf"/>
</dbReference>
<accession>A0A934MJ99</accession>
<proteinExistence type="inferred from homology"/>
<comment type="subcellular location">
    <subcellularLocation>
        <location evidence="1 9">Cell membrane</location>
        <topology evidence="1 9">Multi-pass membrane protein</topology>
    </subcellularLocation>
</comment>
<organism evidence="11 12">
    <name type="scientific">Acuticoccus mangrovi</name>
    <dbReference type="NCBI Taxonomy" id="2796142"/>
    <lineage>
        <taxon>Bacteria</taxon>
        <taxon>Pseudomonadati</taxon>
        <taxon>Pseudomonadota</taxon>
        <taxon>Alphaproteobacteria</taxon>
        <taxon>Hyphomicrobiales</taxon>
        <taxon>Amorphaceae</taxon>
        <taxon>Acuticoccus</taxon>
    </lineage>
</organism>
<feature type="transmembrane region" description="Helical" evidence="9">
    <location>
        <begin position="67"/>
        <end position="93"/>
    </location>
</feature>
<dbReference type="PROSITE" id="PS50928">
    <property type="entry name" value="ABC_TM1"/>
    <property type="match status" value="1"/>
</dbReference>
<evidence type="ECO:0000313" key="11">
    <source>
        <dbReference type="EMBL" id="MBJ3774359.1"/>
    </source>
</evidence>
<evidence type="ECO:0000256" key="3">
    <source>
        <dbReference type="ARBA" id="ARBA00022475"/>
    </source>
</evidence>
<dbReference type="AlphaFoldDB" id="A0A934MJ99"/>
<feature type="transmembrane region" description="Helical" evidence="9">
    <location>
        <begin position="114"/>
        <end position="142"/>
    </location>
</feature>
<keyword evidence="12" id="KW-1185">Reference proteome</keyword>
<keyword evidence="5" id="KW-0571">Peptide transport</keyword>
<reference evidence="11" key="1">
    <citation type="submission" date="2020-12" db="EMBL/GenBank/DDBJ databases">
        <title>Bacterial taxonomy.</title>
        <authorList>
            <person name="Pan X."/>
        </authorList>
    </citation>
    <scope>NUCLEOTIDE SEQUENCE</scope>
    <source>
        <strain evidence="11">B2012</strain>
    </source>
</reference>
<dbReference type="CDD" id="cd06261">
    <property type="entry name" value="TM_PBP2"/>
    <property type="match status" value="1"/>
</dbReference>
<sequence>MRVASLIGGGLVCLVVLVAVFASQIAPGDPAAMVARPMLPLFSPGHLFGTDQFGRDVLAGVVHGARISLLVGVAAALATLGLGTAVGLAAGFLGGFADAVAMRVTEAFQTVPTFLLALALCGVMGASLTTIVVAIAIASWPLSARLVRGEVLRLRTLEYVDAARMAGLRPLSIALTVVMPGALVPVAALFGVTVGEAILVESALSFLGLGDPNVFSWGAMVANGRTLMRTAPAVALLPGMAIAVTVLGISLLGDRFATRQRPS</sequence>
<feature type="transmembrane region" description="Helical" evidence="9">
    <location>
        <begin position="230"/>
        <end position="253"/>
    </location>
</feature>
<dbReference type="Gene3D" id="1.10.3720.10">
    <property type="entry name" value="MetI-like"/>
    <property type="match status" value="1"/>
</dbReference>
<evidence type="ECO:0000256" key="9">
    <source>
        <dbReference type="RuleBase" id="RU363032"/>
    </source>
</evidence>
<evidence type="ECO:0000313" key="12">
    <source>
        <dbReference type="Proteomes" id="UP000609531"/>
    </source>
</evidence>
<keyword evidence="6" id="KW-0653">Protein transport</keyword>
<evidence type="ECO:0000256" key="5">
    <source>
        <dbReference type="ARBA" id="ARBA00022856"/>
    </source>
</evidence>
<evidence type="ECO:0000256" key="4">
    <source>
        <dbReference type="ARBA" id="ARBA00022692"/>
    </source>
</evidence>
<keyword evidence="4 9" id="KW-0812">Transmembrane</keyword>
<dbReference type="GO" id="GO:0015031">
    <property type="term" value="P:protein transport"/>
    <property type="evidence" value="ECO:0007669"/>
    <property type="project" value="UniProtKB-KW"/>
</dbReference>
<dbReference type="RefSeq" id="WP_198880245.1">
    <property type="nucleotide sequence ID" value="NZ_JAEKJA010000001.1"/>
</dbReference>
<evidence type="ECO:0000256" key="2">
    <source>
        <dbReference type="ARBA" id="ARBA00022448"/>
    </source>
</evidence>
<evidence type="ECO:0000256" key="1">
    <source>
        <dbReference type="ARBA" id="ARBA00004651"/>
    </source>
</evidence>
<dbReference type="GO" id="GO:0015833">
    <property type="term" value="P:peptide transport"/>
    <property type="evidence" value="ECO:0007669"/>
    <property type="project" value="UniProtKB-KW"/>
</dbReference>
<feature type="transmembrane region" description="Helical" evidence="9">
    <location>
        <begin position="186"/>
        <end position="210"/>
    </location>
</feature>
<dbReference type="InterPro" id="IPR000515">
    <property type="entry name" value="MetI-like"/>
</dbReference>
<dbReference type="EMBL" id="JAEKJA010000001">
    <property type="protein sequence ID" value="MBJ3774359.1"/>
    <property type="molecule type" value="Genomic_DNA"/>
</dbReference>
<feature type="domain" description="ABC transmembrane type-1" evidence="10">
    <location>
        <begin position="65"/>
        <end position="253"/>
    </location>
</feature>
<evidence type="ECO:0000256" key="8">
    <source>
        <dbReference type="ARBA" id="ARBA00023136"/>
    </source>
</evidence>
<dbReference type="PANTHER" id="PTHR43386:SF1">
    <property type="entry name" value="D,D-DIPEPTIDE TRANSPORT SYSTEM PERMEASE PROTEIN DDPC-RELATED"/>
    <property type="match status" value="1"/>
</dbReference>
<keyword evidence="3" id="KW-1003">Cell membrane</keyword>
<dbReference type="InterPro" id="IPR050366">
    <property type="entry name" value="BP-dependent_transpt_permease"/>
</dbReference>
<comment type="similarity">
    <text evidence="9">Belongs to the binding-protein-dependent transport system permease family.</text>
</comment>
<evidence type="ECO:0000256" key="6">
    <source>
        <dbReference type="ARBA" id="ARBA00022927"/>
    </source>
</evidence>
<dbReference type="PANTHER" id="PTHR43386">
    <property type="entry name" value="OLIGOPEPTIDE TRANSPORT SYSTEM PERMEASE PROTEIN APPC"/>
    <property type="match status" value="1"/>
</dbReference>
<dbReference type="SUPFAM" id="SSF161098">
    <property type="entry name" value="MetI-like"/>
    <property type="match status" value="1"/>
</dbReference>
<name>A0A934MJ99_9HYPH</name>
<dbReference type="Pfam" id="PF00528">
    <property type="entry name" value="BPD_transp_1"/>
    <property type="match status" value="1"/>
</dbReference>
<comment type="caution">
    <text evidence="11">The sequence shown here is derived from an EMBL/GenBank/DDBJ whole genome shotgun (WGS) entry which is preliminary data.</text>
</comment>
<keyword evidence="7 9" id="KW-1133">Transmembrane helix</keyword>
<keyword evidence="8 9" id="KW-0472">Membrane</keyword>
<dbReference type="Proteomes" id="UP000609531">
    <property type="component" value="Unassembled WGS sequence"/>
</dbReference>